<keyword evidence="3" id="KW-1185">Reference proteome</keyword>
<evidence type="ECO:0000313" key="3">
    <source>
        <dbReference type="Proteomes" id="UP000325081"/>
    </source>
</evidence>
<feature type="compositionally biased region" description="Low complexity" evidence="1">
    <location>
        <begin position="45"/>
        <end position="58"/>
    </location>
</feature>
<feature type="region of interest" description="Disordered" evidence="1">
    <location>
        <begin position="1"/>
        <end position="72"/>
    </location>
</feature>
<evidence type="ECO:0000256" key="1">
    <source>
        <dbReference type="SAM" id="MobiDB-lite"/>
    </source>
</evidence>
<organism evidence="2 3">
    <name type="scientific">Striga asiatica</name>
    <name type="common">Asiatic witchweed</name>
    <name type="synonym">Buchnera asiatica</name>
    <dbReference type="NCBI Taxonomy" id="4170"/>
    <lineage>
        <taxon>Eukaryota</taxon>
        <taxon>Viridiplantae</taxon>
        <taxon>Streptophyta</taxon>
        <taxon>Embryophyta</taxon>
        <taxon>Tracheophyta</taxon>
        <taxon>Spermatophyta</taxon>
        <taxon>Magnoliopsida</taxon>
        <taxon>eudicotyledons</taxon>
        <taxon>Gunneridae</taxon>
        <taxon>Pentapetalae</taxon>
        <taxon>asterids</taxon>
        <taxon>lamiids</taxon>
        <taxon>Lamiales</taxon>
        <taxon>Orobanchaceae</taxon>
        <taxon>Buchnereae</taxon>
        <taxon>Striga</taxon>
    </lineage>
</organism>
<protein>
    <submittedName>
        <fullName evidence="2">Zinc finger C-x8-C-x5-C-x3-H type family protein</fullName>
    </submittedName>
</protein>
<dbReference type="AlphaFoldDB" id="A0A5A7Q834"/>
<reference evidence="3" key="1">
    <citation type="journal article" date="2019" name="Curr. Biol.">
        <title>Genome Sequence of Striga asiatica Provides Insight into the Evolution of Plant Parasitism.</title>
        <authorList>
            <person name="Yoshida S."/>
            <person name="Kim S."/>
            <person name="Wafula E.K."/>
            <person name="Tanskanen J."/>
            <person name="Kim Y.M."/>
            <person name="Honaas L."/>
            <person name="Yang Z."/>
            <person name="Spallek T."/>
            <person name="Conn C.E."/>
            <person name="Ichihashi Y."/>
            <person name="Cheong K."/>
            <person name="Cui S."/>
            <person name="Der J.P."/>
            <person name="Gundlach H."/>
            <person name="Jiao Y."/>
            <person name="Hori C."/>
            <person name="Ishida J.K."/>
            <person name="Kasahara H."/>
            <person name="Kiba T."/>
            <person name="Kim M.S."/>
            <person name="Koo N."/>
            <person name="Laohavisit A."/>
            <person name="Lee Y.H."/>
            <person name="Lumba S."/>
            <person name="McCourt P."/>
            <person name="Mortimer J.C."/>
            <person name="Mutuku J.M."/>
            <person name="Nomura T."/>
            <person name="Sasaki-Sekimoto Y."/>
            <person name="Seto Y."/>
            <person name="Wang Y."/>
            <person name="Wakatake T."/>
            <person name="Sakakibara H."/>
            <person name="Demura T."/>
            <person name="Yamaguchi S."/>
            <person name="Yoneyama K."/>
            <person name="Manabe R.I."/>
            <person name="Nelson D.C."/>
            <person name="Schulman A.H."/>
            <person name="Timko M.P."/>
            <person name="dePamphilis C.W."/>
            <person name="Choi D."/>
            <person name="Shirasu K."/>
        </authorList>
    </citation>
    <scope>NUCLEOTIDE SEQUENCE [LARGE SCALE GENOMIC DNA]</scope>
    <source>
        <strain evidence="3">cv. UVA1</strain>
    </source>
</reference>
<proteinExistence type="predicted"/>
<evidence type="ECO:0000313" key="2">
    <source>
        <dbReference type="EMBL" id="GER41443.1"/>
    </source>
</evidence>
<comment type="caution">
    <text evidence="2">The sequence shown here is derived from an EMBL/GenBank/DDBJ whole genome shotgun (WGS) entry which is preliminary data.</text>
</comment>
<gene>
    <name evidence="2" type="ORF">STAS_18163</name>
</gene>
<name>A0A5A7Q834_STRAF</name>
<sequence>MHGVPQGKSPHRPQAPLGLPQWRLRLNPPHQQSRRQKPPARRPSGTRPGCTPCTPPRGQMGPHPLQFHPRCRRSLPPGQGYLRPSMLCGTRARSCPLLSRPREVESAIASSFPFGGRRAEAVVGEALGFRPDSAVDHADNSVALDARVSVGVFGESHEIPGSCGVKMIGKRRCTSQLIALLRSEVGCESVETSR</sequence>
<feature type="non-terminal residue" evidence="2">
    <location>
        <position position="194"/>
    </location>
</feature>
<accession>A0A5A7Q834</accession>
<dbReference type="Proteomes" id="UP000325081">
    <property type="component" value="Unassembled WGS sequence"/>
</dbReference>
<dbReference type="EMBL" id="BKCP01006095">
    <property type="protein sequence ID" value="GER41443.1"/>
    <property type="molecule type" value="Genomic_DNA"/>
</dbReference>